<reference evidence="5" key="1">
    <citation type="submission" date="2025-08" db="UniProtKB">
        <authorList>
            <consortium name="RefSeq"/>
        </authorList>
    </citation>
    <scope>IDENTIFICATION</scope>
    <source>
        <tissue evidence="5">Gonads</tissue>
    </source>
</reference>
<dbReference type="GO" id="GO:0050660">
    <property type="term" value="F:flavin adenine dinucleotide binding"/>
    <property type="evidence" value="ECO:0007669"/>
    <property type="project" value="InterPro"/>
</dbReference>
<dbReference type="Gene3D" id="3.30.465.10">
    <property type="match status" value="1"/>
</dbReference>
<evidence type="ECO:0000256" key="1">
    <source>
        <dbReference type="ARBA" id="ARBA00023002"/>
    </source>
</evidence>
<dbReference type="RefSeq" id="XP_013394698.1">
    <property type="nucleotide sequence ID" value="XM_013539244.1"/>
</dbReference>
<sequence length="484" mass="53880">MPHPLLPCIYVCMLFNPDIATRPQLLVIQKCLQLFIGSSPIIQLESFSNWETLVSYDHVLVAKPRSAEEGTEALDGSIRNFTSVTVAAGINQAELISELEDQGYAFPHGPMVYDVTIGGAIATASHNSIHTAPSMGGLMTRARLVDGLGNVKEFSQDADTLVMKALRCNLGLLGILFEIELRVVQQEDVIVRNVFTPLRNLFNPDFIHNTVLDNYFAMGLYAPYNSLTDEEAKSVLDTGKVPVTWNSSNDLVMLQLIRPASSHVKFTIVDERPQSAPNVTKVSVSQDAFKKELSLPAYTKVPLTRSMHFPASYFPSLMMIEYIVEDSSFAAGATALRVLSSVLNEASYKNGVQAMEEGIFKWFKGTDCLICPGSVPVGWSEQEEPVDQSYFASFHLHRRVGSPDDENRTDAFHTAMVTAWDQSGLNGLPHWGKGFQHFPNLKQRIKRGYGIDLTIFKIIRNTLDPVGVFTDDCLRRVFAEPRYY</sequence>
<proteinExistence type="predicted"/>
<feature type="domain" description="D-arabinono-1,4-lactone oxidase C-terminal" evidence="3">
    <location>
        <begin position="387"/>
        <end position="477"/>
    </location>
</feature>
<feature type="domain" description="FAD linked oxidase N-terminal" evidence="2">
    <location>
        <begin position="83"/>
        <end position="154"/>
    </location>
</feature>
<dbReference type="InterPro" id="IPR036318">
    <property type="entry name" value="FAD-bd_PCMH-like_sf"/>
</dbReference>
<dbReference type="GO" id="GO:0016020">
    <property type="term" value="C:membrane"/>
    <property type="evidence" value="ECO:0007669"/>
    <property type="project" value="InterPro"/>
</dbReference>
<dbReference type="InterPro" id="IPR016169">
    <property type="entry name" value="FAD-bd_PCMH_sub2"/>
</dbReference>
<evidence type="ECO:0000259" key="3">
    <source>
        <dbReference type="Pfam" id="PF04030"/>
    </source>
</evidence>
<dbReference type="Pfam" id="PF01565">
    <property type="entry name" value="FAD_binding_4"/>
    <property type="match status" value="1"/>
</dbReference>
<dbReference type="InterPro" id="IPR010031">
    <property type="entry name" value="FAD_lactone_oxidase-like"/>
</dbReference>
<dbReference type="AlphaFoldDB" id="A0A1S3I932"/>
<evidence type="ECO:0000259" key="2">
    <source>
        <dbReference type="Pfam" id="PF01565"/>
    </source>
</evidence>
<dbReference type="InterPro" id="IPR006094">
    <property type="entry name" value="Oxid_FAD_bind_N"/>
</dbReference>
<dbReference type="Proteomes" id="UP000085678">
    <property type="component" value="Unplaced"/>
</dbReference>
<evidence type="ECO:0000313" key="4">
    <source>
        <dbReference type="Proteomes" id="UP000085678"/>
    </source>
</evidence>
<dbReference type="SUPFAM" id="SSF56176">
    <property type="entry name" value="FAD-binding/transporter-associated domain-like"/>
    <property type="match status" value="1"/>
</dbReference>
<gene>
    <name evidence="5" type="primary">LOC106162108</name>
</gene>
<dbReference type="InterPro" id="IPR007173">
    <property type="entry name" value="ALO_C"/>
</dbReference>
<dbReference type="Pfam" id="PF04030">
    <property type="entry name" value="ALO"/>
    <property type="match status" value="1"/>
</dbReference>
<dbReference type="InParanoid" id="A0A1S3I932"/>
<dbReference type="GO" id="GO:0003885">
    <property type="term" value="F:D-arabinono-1,4-lactone oxidase activity"/>
    <property type="evidence" value="ECO:0007669"/>
    <property type="project" value="InterPro"/>
</dbReference>
<dbReference type="PANTHER" id="PTHR43762:SF1">
    <property type="entry name" value="D-ARABINONO-1,4-LACTONE OXIDASE"/>
    <property type="match status" value="1"/>
</dbReference>
<keyword evidence="4" id="KW-1185">Reference proteome</keyword>
<dbReference type="OrthoDB" id="610608at2759"/>
<keyword evidence="1" id="KW-0560">Oxidoreductase</keyword>
<dbReference type="STRING" id="7574.A0A1S3I932"/>
<evidence type="ECO:0000313" key="5">
    <source>
        <dbReference type="RefSeq" id="XP_013394698.1"/>
    </source>
</evidence>
<name>A0A1S3I932_LINAN</name>
<dbReference type="PANTHER" id="PTHR43762">
    <property type="entry name" value="L-GULONOLACTONE OXIDASE"/>
    <property type="match status" value="1"/>
</dbReference>
<protein>
    <submittedName>
        <fullName evidence="5">Uncharacterized protein LOC106162108</fullName>
    </submittedName>
</protein>
<organism evidence="4 5">
    <name type="scientific">Lingula anatina</name>
    <name type="common">Brachiopod</name>
    <name type="synonym">Lingula unguis</name>
    <dbReference type="NCBI Taxonomy" id="7574"/>
    <lineage>
        <taxon>Eukaryota</taxon>
        <taxon>Metazoa</taxon>
        <taxon>Spiralia</taxon>
        <taxon>Lophotrochozoa</taxon>
        <taxon>Brachiopoda</taxon>
        <taxon>Linguliformea</taxon>
        <taxon>Lingulata</taxon>
        <taxon>Lingulida</taxon>
        <taxon>Linguloidea</taxon>
        <taxon>Lingulidae</taxon>
        <taxon>Lingula</taxon>
    </lineage>
</organism>
<dbReference type="GeneID" id="106162108"/>
<accession>A0A1S3I932</accession>
<dbReference type="KEGG" id="lak:106162108"/>